<dbReference type="Proteomes" id="UP000447833">
    <property type="component" value="Unassembled WGS sequence"/>
</dbReference>
<dbReference type="Gene3D" id="1.25.40.10">
    <property type="entry name" value="Tetratricopeptide repeat domain"/>
    <property type="match status" value="1"/>
</dbReference>
<dbReference type="InterPro" id="IPR019734">
    <property type="entry name" value="TPR_rpt"/>
</dbReference>
<name>A0A845F0R1_9BACL</name>
<dbReference type="RefSeq" id="WP_160919893.1">
    <property type="nucleotide sequence ID" value="NZ_WMEY01000004.1"/>
</dbReference>
<feature type="transmembrane region" description="Helical" evidence="2">
    <location>
        <begin position="70"/>
        <end position="90"/>
    </location>
</feature>
<feature type="transmembrane region" description="Helical" evidence="2">
    <location>
        <begin position="49"/>
        <end position="65"/>
    </location>
</feature>
<dbReference type="PROSITE" id="PS50005">
    <property type="entry name" value="TPR"/>
    <property type="match status" value="1"/>
</dbReference>
<organism evidence="3 4">
    <name type="scientific">Guptibacillus hwajinpoensis</name>
    <dbReference type="NCBI Taxonomy" id="208199"/>
    <lineage>
        <taxon>Bacteria</taxon>
        <taxon>Bacillati</taxon>
        <taxon>Bacillota</taxon>
        <taxon>Bacilli</taxon>
        <taxon>Bacillales</taxon>
        <taxon>Guptibacillaceae</taxon>
        <taxon>Guptibacillus</taxon>
    </lineage>
</organism>
<dbReference type="InterPro" id="IPR024399">
    <property type="entry name" value="DUF2628"/>
</dbReference>
<dbReference type="Pfam" id="PF10947">
    <property type="entry name" value="DUF2628"/>
    <property type="match status" value="1"/>
</dbReference>
<dbReference type="AlphaFoldDB" id="A0A845F0R1"/>
<dbReference type="InterPro" id="IPR011990">
    <property type="entry name" value="TPR-like_helical_dom_sf"/>
</dbReference>
<evidence type="ECO:0000313" key="4">
    <source>
        <dbReference type="Proteomes" id="UP000447833"/>
    </source>
</evidence>
<keyword evidence="2" id="KW-0472">Membrane</keyword>
<feature type="transmembrane region" description="Helical" evidence="2">
    <location>
        <begin position="102"/>
        <end position="122"/>
    </location>
</feature>
<keyword evidence="2" id="KW-1133">Transmembrane helix</keyword>
<proteinExistence type="predicted"/>
<keyword evidence="1" id="KW-0802">TPR repeat</keyword>
<gene>
    <name evidence="3" type="ORF">GLW07_13885</name>
</gene>
<reference evidence="3 4" key="1">
    <citation type="submission" date="2019-11" db="EMBL/GenBank/DDBJ databases">
        <title>Genome sequences of 17 halophilic strains isolated from different environments.</title>
        <authorList>
            <person name="Furrow R.E."/>
        </authorList>
    </citation>
    <scope>NUCLEOTIDE SEQUENCE [LARGE SCALE GENOMIC DNA]</scope>
    <source>
        <strain evidence="3 4">22506_14_FS</strain>
    </source>
</reference>
<evidence type="ECO:0000313" key="3">
    <source>
        <dbReference type="EMBL" id="MYL64443.1"/>
    </source>
</evidence>
<feature type="transmembrane region" description="Helical" evidence="2">
    <location>
        <begin position="143"/>
        <end position="163"/>
    </location>
</feature>
<protein>
    <submittedName>
        <fullName evidence="3">DUF2628 domain-containing protein</fullName>
    </submittedName>
</protein>
<keyword evidence="2" id="KW-0812">Transmembrane</keyword>
<feature type="repeat" description="TPR" evidence="1">
    <location>
        <begin position="210"/>
        <end position="243"/>
    </location>
</feature>
<dbReference type="EMBL" id="WMEY01000004">
    <property type="protein sequence ID" value="MYL64443.1"/>
    <property type="molecule type" value="Genomic_DNA"/>
</dbReference>
<dbReference type="SUPFAM" id="SSF48452">
    <property type="entry name" value="TPR-like"/>
    <property type="match status" value="1"/>
</dbReference>
<evidence type="ECO:0000256" key="2">
    <source>
        <dbReference type="SAM" id="Phobius"/>
    </source>
</evidence>
<comment type="caution">
    <text evidence="3">The sequence shown here is derived from an EMBL/GenBank/DDBJ whole genome shotgun (WGS) entry which is preliminary data.</text>
</comment>
<accession>A0A845F0R1</accession>
<evidence type="ECO:0000256" key="1">
    <source>
        <dbReference type="PROSITE-ProRule" id="PRU00339"/>
    </source>
</evidence>
<sequence>MSWFNRNQNEIKFTELDEETREEVLVFTGKRDQVYQKKWEKLSTKKSPISWNWAAFFLSLFWFTFRKMNLYAYVFLSIIVVVDVLSILIFKKALPGSTIGPAYIVLALFGNKLYFDFALSKVKKLKNLYPDRDERIEALKKRGGVSWLFALLFVVVMMVYGLGSTYLEEAVYYSYMEPKFTEAAELQGAGKLDEAMGIYNEIENENVPVTSIHFNKALIYEEQGEYDQALSEMNTYLNLEPNDQEAIKIIEEIKAKID</sequence>